<gene>
    <name evidence="10" type="ORF">LCGC14_2816900</name>
</gene>
<dbReference type="InterPro" id="IPR003369">
    <property type="entry name" value="TatA/B/E"/>
</dbReference>
<evidence type="ECO:0000256" key="4">
    <source>
        <dbReference type="ARBA" id="ARBA00022927"/>
    </source>
</evidence>
<dbReference type="AlphaFoldDB" id="A0A0F8YI61"/>
<feature type="compositionally biased region" description="Basic and acidic residues" evidence="8">
    <location>
        <begin position="51"/>
        <end position="60"/>
    </location>
</feature>
<evidence type="ECO:0008006" key="11">
    <source>
        <dbReference type="Google" id="ProtNLM"/>
    </source>
</evidence>
<accession>A0A0F8YI61</accession>
<dbReference type="GO" id="GO:0015031">
    <property type="term" value="P:protein transport"/>
    <property type="evidence" value="ECO:0007669"/>
    <property type="project" value="UniProtKB-KW"/>
</dbReference>
<dbReference type="GO" id="GO:0016020">
    <property type="term" value="C:membrane"/>
    <property type="evidence" value="ECO:0007669"/>
    <property type="project" value="UniProtKB-ARBA"/>
</dbReference>
<feature type="transmembrane region" description="Helical" evidence="9">
    <location>
        <begin position="6"/>
        <end position="27"/>
    </location>
</feature>
<protein>
    <recommendedName>
        <fullName evidence="11">Twin-arginine translocase TatA/TatE family subunit</fullName>
    </recommendedName>
</protein>
<comment type="caution">
    <text evidence="10">The sequence shown here is derived from an EMBL/GenBank/DDBJ whole genome shotgun (WGS) entry which is preliminary data.</text>
</comment>
<organism evidence="10">
    <name type="scientific">marine sediment metagenome</name>
    <dbReference type="NCBI Taxonomy" id="412755"/>
    <lineage>
        <taxon>unclassified sequences</taxon>
        <taxon>metagenomes</taxon>
        <taxon>ecological metagenomes</taxon>
    </lineage>
</organism>
<comment type="subcellular location">
    <subcellularLocation>
        <location evidence="1">Membrane</location>
        <topology evidence="1">Single-pass membrane protein</topology>
    </subcellularLocation>
</comment>
<evidence type="ECO:0000256" key="8">
    <source>
        <dbReference type="SAM" id="MobiDB-lite"/>
    </source>
</evidence>
<keyword evidence="6" id="KW-0811">Translocation</keyword>
<evidence type="ECO:0000256" key="5">
    <source>
        <dbReference type="ARBA" id="ARBA00022989"/>
    </source>
</evidence>
<sequence>MLGTTEIIIIGGVVLLLFGASAIPKFFRSMGKAKSEFNKGMKEARLEEDEKSGKNRHSED</sequence>
<evidence type="ECO:0000256" key="7">
    <source>
        <dbReference type="ARBA" id="ARBA00023136"/>
    </source>
</evidence>
<dbReference type="PANTHER" id="PTHR42982:SF1">
    <property type="entry name" value="SEC-INDEPENDENT PROTEIN TRANSLOCASE PROTEIN TATA"/>
    <property type="match status" value="1"/>
</dbReference>
<reference evidence="10" key="1">
    <citation type="journal article" date="2015" name="Nature">
        <title>Complex archaea that bridge the gap between prokaryotes and eukaryotes.</title>
        <authorList>
            <person name="Spang A."/>
            <person name="Saw J.H."/>
            <person name="Jorgensen S.L."/>
            <person name="Zaremba-Niedzwiedzka K."/>
            <person name="Martijn J."/>
            <person name="Lind A.E."/>
            <person name="van Eijk R."/>
            <person name="Schleper C."/>
            <person name="Guy L."/>
            <person name="Ettema T.J."/>
        </authorList>
    </citation>
    <scope>NUCLEOTIDE SEQUENCE</scope>
</reference>
<evidence type="ECO:0000256" key="2">
    <source>
        <dbReference type="ARBA" id="ARBA00022448"/>
    </source>
</evidence>
<evidence type="ECO:0000313" key="10">
    <source>
        <dbReference type="EMBL" id="KKK81097.1"/>
    </source>
</evidence>
<keyword evidence="4" id="KW-0653">Protein transport</keyword>
<feature type="region of interest" description="Disordered" evidence="8">
    <location>
        <begin position="38"/>
        <end position="60"/>
    </location>
</feature>
<evidence type="ECO:0000256" key="6">
    <source>
        <dbReference type="ARBA" id="ARBA00023010"/>
    </source>
</evidence>
<name>A0A0F8YI61_9ZZZZ</name>
<dbReference type="EMBL" id="LAZR01053276">
    <property type="protein sequence ID" value="KKK81097.1"/>
    <property type="molecule type" value="Genomic_DNA"/>
</dbReference>
<keyword evidence="2" id="KW-0813">Transport</keyword>
<keyword evidence="7 9" id="KW-0472">Membrane</keyword>
<proteinExistence type="predicted"/>
<dbReference type="Gene3D" id="1.20.5.3310">
    <property type="match status" value="1"/>
</dbReference>
<keyword evidence="5 9" id="KW-1133">Transmembrane helix</keyword>
<evidence type="ECO:0000256" key="3">
    <source>
        <dbReference type="ARBA" id="ARBA00022692"/>
    </source>
</evidence>
<evidence type="ECO:0000256" key="9">
    <source>
        <dbReference type="SAM" id="Phobius"/>
    </source>
</evidence>
<keyword evidence="3 9" id="KW-0812">Transmembrane</keyword>
<dbReference type="Pfam" id="PF02416">
    <property type="entry name" value="TatA_B_E"/>
    <property type="match status" value="1"/>
</dbReference>
<dbReference type="PANTHER" id="PTHR42982">
    <property type="entry name" value="SEC-INDEPENDENT PROTEIN TRANSLOCASE PROTEIN TATA"/>
    <property type="match status" value="1"/>
</dbReference>
<evidence type="ECO:0000256" key="1">
    <source>
        <dbReference type="ARBA" id="ARBA00004167"/>
    </source>
</evidence>